<reference evidence="1" key="1">
    <citation type="journal article" date="2023" name="Mol. Biol. Evol.">
        <title>Third-Generation Sequencing Reveals the Adaptive Role of the Epigenome in Three Deep-Sea Polychaetes.</title>
        <authorList>
            <person name="Perez M."/>
            <person name="Aroh O."/>
            <person name="Sun Y."/>
            <person name="Lan Y."/>
            <person name="Juniper S.K."/>
            <person name="Young C.R."/>
            <person name="Angers B."/>
            <person name="Qian P.Y."/>
        </authorList>
    </citation>
    <scope>NUCLEOTIDE SEQUENCE</scope>
    <source>
        <strain evidence="1">R07B-5</strain>
    </source>
</reference>
<keyword evidence="2" id="KW-1185">Reference proteome</keyword>
<organism evidence="1 2">
    <name type="scientific">Ridgeia piscesae</name>
    <name type="common">Tubeworm</name>
    <dbReference type="NCBI Taxonomy" id="27915"/>
    <lineage>
        <taxon>Eukaryota</taxon>
        <taxon>Metazoa</taxon>
        <taxon>Spiralia</taxon>
        <taxon>Lophotrochozoa</taxon>
        <taxon>Annelida</taxon>
        <taxon>Polychaeta</taxon>
        <taxon>Sedentaria</taxon>
        <taxon>Canalipalpata</taxon>
        <taxon>Sabellida</taxon>
        <taxon>Siboglinidae</taxon>
        <taxon>Ridgeia</taxon>
    </lineage>
</organism>
<dbReference type="AlphaFoldDB" id="A0AAD9PAB4"/>
<evidence type="ECO:0000313" key="1">
    <source>
        <dbReference type="EMBL" id="KAK2190965.1"/>
    </source>
</evidence>
<accession>A0AAD9PAB4</accession>
<evidence type="ECO:0000313" key="2">
    <source>
        <dbReference type="Proteomes" id="UP001209878"/>
    </source>
</evidence>
<dbReference type="Proteomes" id="UP001209878">
    <property type="component" value="Unassembled WGS sequence"/>
</dbReference>
<dbReference type="EMBL" id="JAODUO010000064">
    <property type="protein sequence ID" value="KAK2190965.1"/>
    <property type="molecule type" value="Genomic_DNA"/>
</dbReference>
<comment type="caution">
    <text evidence="1">The sequence shown here is derived from an EMBL/GenBank/DDBJ whole genome shotgun (WGS) entry which is preliminary data.</text>
</comment>
<name>A0AAD9PAB4_RIDPI</name>
<proteinExistence type="predicted"/>
<sequence>MICTAIHKQHCARLSSDGRRTSRNDVIYLTRGYNVTSRSPFRARLASACALHISSLSEARQLYSANTVTLVFQAVCFHEMTQAVKCHCSFLVFIPKTKAKHLHLFHAT</sequence>
<protein>
    <submittedName>
        <fullName evidence="1">Uncharacterized protein</fullName>
    </submittedName>
</protein>
<gene>
    <name evidence="1" type="ORF">NP493_64g06093</name>
</gene>